<proteinExistence type="predicted"/>
<keyword evidence="3" id="KW-1185">Reference proteome</keyword>
<dbReference type="AlphaFoldDB" id="K5VX58"/>
<dbReference type="Proteomes" id="UP000008370">
    <property type="component" value="Unassembled WGS sequence"/>
</dbReference>
<dbReference type="RefSeq" id="XP_007400341.1">
    <property type="nucleotide sequence ID" value="XM_007400279.1"/>
</dbReference>
<feature type="compositionally biased region" description="Low complexity" evidence="1">
    <location>
        <begin position="257"/>
        <end position="271"/>
    </location>
</feature>
<feature type="compositionally biased region" description="Low complexity" evidence="1">
    <location>
        <begin position="204"/>
        <end position="215"/>
    </location>
</feature>
<sequence length="446" mass="47083">MSVSVAHAVPVVASEVPLLSGDIMREIKTLAVSLPLDPVSHPPAARVSNPENTTVVNALATRRLSAGAVIAGQIGIDLNAIGKVEARKIMSAEHKVLGFRPPPGSLAAEAQAAAAKHPEVKGVQAPDPEKLKEAAKVDAERILAERVKNEKEGDNGVTKSAGINGDNGSEPAIDLSKITEEEARRLMSHEHRALGFRPPPGSLAAEAQAAAAKFAESNGKPRRNSNDTGRKSQQNSTDANVKPRRGSGESRGKPRQNSVSTNGSGNGNARARSARRGSNENGKPRRGSGEQTNDQSSENTNGVGAARRRSSAAAPTNNEDLLREAARLDAERIKAVRGVNGAQASEHAHADVRNIAAEERKRETINLPAPAQQNVDRGAKHDVAYRDAVAARAPVMGNEGQDADDDDIIMETEVAPGELEHEENMTPSMVRTETTDSVQIIGDVLP</sequence>
<protein>
    <submittedName>
        <fullName evidence="2">Uncharacterized protein</fullName>
    </submittedName>
</protein>
<evidence type="ECO:0000313" key="2">
    <source>
        <dbReference type="EMBL" id="EKM51189.1"/>
    </source>
</evidence>
<feature type="region of interest" description="Disordered" evidence="1">
    <location>
        <begin position="359"/>
        <end position="379"/>
    </location>
</feature>
<gene>
    <name evidence="2" type="ORF">PHACADRAFT_128984</name>
</gene>
<dbReference type="GeneID" id="18908126"/>
<reference evidence="2 3" key="1">
    <citation type="journal article" date="2012" name="BMC Genomics">
        <title>Comparative genomics of the white-rot fungi, Phanerochaete carnosa and P. chrysosporium, to elucidate the genetic basis of the distinct wood types they colonize.</title>
        <authorList>
            <person name="Suzuki H."/>
            <person name="MacDonald J."/>
            <person name="Syed K."/>
            <person name="Salamov A."/>
            <person name="Hori C."/>
            <person name="Aerts A."/>
            <person name="Henrissat B."/>
            <person name="Wiebenga A."/>
            <person name="vanKuyk P.A."/>
            <person name="Barry K."/>
            <person name="Lindquist E."/>
            <person name="LaButti K."/>
            <person name="Lapidus A."/>
            <person name="Lucas S."/>
            <person name="Coutinho P."/>
            <person name="Gong Y."/>
            <person name="Samejima M."/>
            <person name="Mahadevan R."/>
            <person name="Abou-Zaid M."/>
            <person name="de Vries R.P."/>
            <person name="Igarashi K."/>
            <person name="Yadav J.S."/>
            <person name="Grigoriev I.V."/>
            <person name="Master E.R."/>
        </authorList>
    </citation>
    <scope>NUCLEOTIDE SEQUENCE [LARGE SCALE GENOMIC DNA]</scope>
    <source>
        <strain evidence="2 3">HHB-10118-sp</strain>
    </source>
</reference>
<organism evidence="2 3">
    <name type="scientific">Phanerochaete carnosa (strain HHB-10118-sp)</name>
    <name type="common">White-rot fungus</name>
    <name type="synonym">Peniophora carnosa</name>
    <dbReference type="NCBI Taxonomy" id="650164"/>
    <lineage>
        <taxon>Eukaryota</taxon>
        <taxon>Fungi</taxon>
        <taxon>Dikarya</taxon>
        <taxon>Basidiomycota</taxon>
        <taxon>Agaricomycotina</taxon>
        <taxon>Agaricomycetes</taxon>
        <taxon>Polyporales</taxon>
        <taxon>Phanerochaetaceae</taxon>
        <taxon>Phanerochaete</taxon>
    </lineage>
</organism>
<evidence type="ECO:0000313" key="3">
    <source>
        <dbReference type="Proteomes" id="UP000008370"/>
    </source>
</evidence>
<dbReference type="InParanoid" id="K5VX58"/>
<feature type="compositionally biased region" description="Polar residues" evidence="1">
    <location>
        <begin position="289"/>
        <end position="302"/>
    </location>
</feature>
<feature type="region of interest" description="Disordered" evidence="1">
    <location>
        <begin position="193"/>
        <end position="323"/>
    </location>
</feature>
<feature type="region of interest" description="Disordered" evidence="1">
    <location>
        <begin position="145"/>
        <end position="172"/>
    </location>
</feature>
<dbReference type="KEGG" id="pco:PHACADRAFT_128984"/>
<name>K5VX58_PHACS</name>
<dbReference type="HOGENOM" id="CLU_679895_0_0_1"/>
<feature type="compositionally biased region" description="Polar residues" evidence="1">
    <location>
        <begin position="425"/>
        <end position="438"/>
    </location>
</feature>
<dbReference type="EMBL" id="JH930477">
    <property type="protein sequence ID" value="EKM51189.1"/>
    <property type="molecule type" value="Genomic_DNA"/>
</dbReference>
<feature type="region of interest" description="Disordered" evidence="1">
    <location>
        <begin position="415"/>
        <end position="446"/>
    </location>
</feature>
<feature type="compositionally biased region" description="Basic and acidic residues" evidence="1">
    <location>
        <begin position="145"/>
        <end position="154"/>
    </location>
</feature>
<evidence type="ECO:0000256" key="1">
    <source>
        <dbReference type="SAM" id="MobiDB-lite"/>
    </source>
</evidence>
<accession>K5VX58</accession>
<dbReference type="OrthoDB" id="2799468at2759"/>